<dbReference type="Pfam" id="PF00383">
    <property type="entry name" value="dCMP_cyt_deam_1"/>
    <property type="match status" value="1"/>
</dbReference>
<protein>
    <submittedName>
        <fullName evidence="6">dCMP deaminase</fullName>
    </submittedName>
</protein>
<evidence type="ECO:0000256" key="4">
    <source>
        <dbReference type="PIRSR" id="PIRSR006019-2"/>
    </source>
</evidence>
<dbReference type="PANTHER" id="PTHR11086:SF18">
    <property type="entry name" value="DEOXYCYTIDYLATE DEAMINASE"/>
    <property type="match status" value="1"/>
</dbReference>
<dbReference type="Gene3D" id="3.40.140.10">
    <property type="entry name" value="Cytidine Deaminase, domain 2"/>
    <property type="match status" value="1"/>
</dbReference>
<comment type="caution">
    <text evidence="6">The sequence shown here is derived from an EMBL/GenBank/DDBJ whole genome shotgun (WGS) entry which is preliminary data.</text>
</comment>
<feature type="binding site" evidence="4">
    <location>
        <position position="98"/>
    </location>
    <ligand>
        <name>Zn(2+)</name>
        <dbReference type="ChEBI" id="CHEBI:29105"/>
        <note>catalytic</note>
    </ligand>
</feature>
<dbReference type="GO" id="GO:0005737">
    <property type="term" value="C:cytoplasm"/>
    <property type="evidence" value="ECO:0007669"/>
    <property type="project" value="TreeGrafter"/>
</dbReference>
<dbReference type="InterPro" id="IPR035105">
    <property type="entry name" value="Deoxycytidylate_deaminase_dom"/>
</dbReference>
<feature type="domain" description="CMP/dCMP-type deaminase" evidence="5">
    <location>
        <begin position="25"/>
        <end position="164"/>
    </location>
</feature>
<evidence type="ECO:0000256" key="1">
    <source>
        <dbReference type="ARBA" id="ARBA00001947"/>
    </source>
</evidence>
<evidence type="ECO:0000313" key="7">
    <source>
        <dbReference type="Proteomes" id="UP000223596"/>
    </source>
</evidence>
<proteinExistence type="predicted"/>
<feature type="binding site" evidence="4">
    <location>
        <position position="126"/>
    </location>
    <ligand>
        <name>Zn(2+)</name>
        <dbReference type="ChEBI" id="CHEBI:29105"/>
        <note>catalytic</note>
    </ligand>
</feature>
<evidence type="ECO:0000313" key="6">
    <source>
        <dbReference type="EMBL" id="PFH01461.1"/>
    </source>
</evidence>
<name>A0AB36TCX0_ACETH</name>
<dbReference type="GO" id="GO:0004132">
    <property type="term" value="F:dCMP deaminase activity"/>
    <property type="evidence" value="ECO:0007669"/>
    <property type="project" value="InterPro"/>
</dbReference>
<keyword evidence="4" id="KW-0479">Metal-binding</keyword>
<dbReference type="CDD" id="cd01286">
    <property type="entry name" value="deoxycytidylate_deaminase"/>
    <property type="match status" value="1"/>
</dbReference>
<dbReference type="GO" id="GO:0006220">
    <property type="term" value="P:pyrimidine nucleotide metabolic process"/>
    <property type="evidence" value="ECO:0007669"/>
    <property type="project" value="InterPro"/>
</dbReference>
<dbReference type="InterPro" id="IPR016473">
    <property type="entry name" value="dCMP_deaminase"/>
</dbReference>
<dbReference type="InterPro" id="IPR002125">
    <property type="entry name" value="CMP_dCMP_dom"/>
</dbReference>
<evidence type="ECO:0000256" key="3">
    <source>
        <dbReference type="PIRSR" id="PIRSR006019-1"/>
    </source>
</evidence>
<dbReference type="GO" id="GO:0008270">
    <property type="term" value="F:zinc ion binding"/>
    <property type="evidence" value="ECO:0007669"/>
    <property type="project" value="InterPro"/>
</dbReference>
<evidence type="ECO:0000256" key="2">
    <source>
        <dbReference type="ARBA" id="ARBA00022801"/>
    </source>
</evidence>
<sequence length="174" mass="19404">MQETDFSAPNRTLDVNRGEKFMRPSWDEYFMEIVELIKTRSTCLRRQVGALIVKDKRILATGYNGAPMGCKHCSEIGCLREKLNVPSGQRHELCRAIHAEQNAIVQAAYSGTSVNGGTLYVTTQPCILCAKMAINAGIKKIVFKGDYPDELSMEMLKEAGIRVVKFVPDSKIQC</sequence>
<reference evidence="6 7" key="1">
    <citation type="submission" date="2017-09" db="EMBL/GenBank/DDBJ databases">
        <title>Evaluation of Pacific Biosciences Sequencing Technology to Finishing C. thermocellum Genome Sequences.</title>
        <authorList>
            <person name="Brown S."/>
        </authorList>
    </citation>
    <scope>NUCLEOTIDE SEQUENCE [LARGE SCALE GENOMIC DNA]</scope>
    <source>
        <strain evidence="6 7">AD2</strain>
    </source>
</reference>
<gene>
    <name evidence="6" type="ORF">M972_11193</name>
</gene>
<dbReference type="Proteomes" id="UP000223596">
    <property type="component" value="Unassembled WGS sequence"/>
</dbReference>
<dbReference type="InterPro" id="IPR015517">
    <property type="entry name" value="dCMP_deaminase-rel"/>
</dbReference>
<dbReference type="PIRSF" id="PIRSF006019">
    <property type="entry name" value="dCMP_deaminase"/>
    <property type="match status" value="1"/>
</dbReference>
<accession>A0AB36TCX0</accession>
<organism evidence="6 7">
    <name type="scientific">Acetivibrio thermocellus AD2</name>
    <dbReference type="NCBI Taxonomy" id="1138384"/>
    <lineage>
        <taxon>Bacteria</taxon>
        <taxon>Bacillati</taxon>
        <taxon>Bacillota</taxon>
        <taxon>Clostridia</taxon>
        <taxon>Eubacteriales</taxon>
        <taxon>Oscillospiraceae</taxon>
        <taxon>Acetivibrio</taxon>
    </lineage>
</organism>
<feature type="binding site" evidence="4">
    <location>
        <position position="129"/>
    </location>
    <ligand>
        <name>Zn(2+)</name>
        <dbReference type="ChEBI" id="CHEBI:29105"/>
        <note>catalytic</note>
    </ligand>
</feature>
<keyword evidence="2" id="KW-0378">Hydrolase</keyword>
<feature type="active site" description="Proton donor" evidence="3">
    <location>
        <position position="100"/>
    </location>
</feature>
<dbReference type="PROSITE" id="PS51747">
    <property type="entry name" value="CYT_DCMP_DEAMINASES_2"/>
    <property type="match status" value="1"/>
</dbReference>
<dbReference type="PANTHER" id="PTHR11086">
    <property type="entry name" value="DEOXYCYTIDYLATE DEAMINASE-RELATED"/>
    <property type="match status" value="1"/>
</dbReference>
<dbReference type="AlphaFoldDB" id="A0AB36TCX0"/>
<evidence type="ECO:0000259" key="5">
    <source>
        <dbReference type="PROSITE" id="PS51747"/>
    </source>
</evidence>
<keyword evidence="4" id="KW-0862">Zinc</keyword>
<dbReference type="EMBL" id="PDBW01000001">
    <property type="protein sequence ID" value="PFH01461.1"/>
    <property type="molecule type" value="Genomic_DNA"/>
</dbReference>
<dbReference type="InterPro" id="IPR016193">
    <property type="entry name" value="Cytidine_deaminase-like"/>
</dbReference>
<comment type="cofactor">
    <cofactor evidence="1 4">
        <name>Zn(2+)</name>
        <dbReference type="ChEBI" id="CHEBI:29105"/>
    </cofactor>
</comment>
<dbReference type="SUPFAM" id="SSF53927">
    <property type="entry name" value="Cytidine deaminase-like"/>
    <property type="match status" value="1"/>
</dbReference>